<evidence type="ECO:0000313" key="6">
    <source>
        <dbReference type="EMBL" id="RNF50062.1"/>
    </source>
</evidence>
<dbReference type="PANTHER" id="PTHR30537">
    <property type="entry name" value="HTH-TYPE TRANSCRIPTIONAL REGULATOR"/>
    <property type="match status" value="1"/>
</dbReference>
<sequence length="307" mass="34042">MHCLLRLNNMSTNFPEGIPEFLAVVETQSFSKAAEQRNLSRARISQIISGLEKHMGVQLLYRSTRSLSLSPAGETFYQLSRQGIDQLEHAVQSAQNAHASISGKIRINSVGGLFGEAILAPIMIRFMIDNPQIEIDLSFSSTREDLIEAQYDLVVRMGSLSNSNLIGRKLTHYTNHLVASPAYLTSMPTLKSPKDLLDHALINGSVKRWSFTHTTTKEKYELPVLAKLTCSNGHVSKLATLNGAGISRQPAYYVEQEIAKGLLVNPLPDWQLSSSDVTLLYPKSRNISLRVKALVDYLIEAFNITAD</sequence>
<feature type="domain" description="HTH lysR-type" evidence="5">
    <location>
        <begin position="21"/>
        <end position="70"/>
    </location>
</feature>
<keyword evidence="7" id="KW-1185">Reference proteome</keyword>
<dbReference type="Proteomes" id="UP000280507">
    <property type="component" value="Unassembled WGS sequence"/>
</dbReference>
<evidence type="ECO:0000256" key="2">
    <source>
        <dbReference type="ARBA" id="ARBA00023015"/>
    </source>
</evidence>
<name>A0A3M8Q2T5_9GAMM</name>
<proteinExistence type="inferred from homology"/>
<evidence type="ECO:0000256" key="4">
    <source>
        <dbReference type="ARBA" id="ARBA00023163"/>
    </source>
</evidence>
<dbReference type="SUPFAM" id="SSF46785">
    <property type="entry name" value="Winged helix' DNA-binding domain"/>
    <property type="match status" value="1"/>
</dbReference>
<dbReference type="InterPro" id="IPR036388">
    <property type="entry name" value="WH-like_DNA-bd_sf"/>
</dbReference>
<organism evidence="6 7">
    <name type="scientific">Marinomonas hwangdonensis</name>
    <dbReference type="NCBI Taxonomy" id="1053647"/>
    <lineage>
        <taxon>Bacteria</taxon>
        <taxon>Pseudomonadati</taxon>
        <taxon>Pseudomonadota</taxon>
        <taxon>Gammaproteobacteria</taxon>
        <taxon>Oceanospirillales</taxon>
        <taxon>Oceanospirillaceae</taxon>
        <taxon>Marinomonas</taxon>
    </lineage>
</organism>
<comment type="similarity">
    <text evidence="1">Belongs to the LysR transcriptional regulatory family.</text>
</comment>
<evidence type="ECO:0000259" key="5">
    <source>
        <dbReference type="PROSITE" id="PS50931"/>
    </source>
</evidence>
<dbReference type="AlphaFoldDB" id="A0A3M8Q2T5"/>
<dbReference type="InterPro" id="IPR058163">
    <property type="entry name" value="LysR-type_TF_proteobact-type"/>
</dbReference>
<evidence type="ECO:0000256" key="1">
    <source>
        <dbReference type="ARBA" id="ARBA00009437"/>
    </source>
</evidence>
<dbReference type="Gene3D" id="3.40.190.290">
    <property type="match status" value="1"/>
</dbReference>
<accession>A0A3M8Q2T5</accession>
<dbReference type="InterPro" id="IPR036390">
    <property type="entry name" value="WH_DNA-bd_sf"/>
</dbReference>
<reference evidence="6 7" key="1">
    <citation type="journal article" date="2012" name="Int. J. Syst. Evol. Microbiol.">
        <title>Marinomonas hwangdonensis sp. nov., isolated from seawater.</title>
        <authorList>
            <person name="Jung Y.T."/>
            <person name="Oh T.K."/>
            <person name="Yoon J.H."/>
        </authorList>
    </citation>
    <scope>NUCLEOTIDE SEQUENCE [LARGE SCALE GENOMIC DNA]</scope>
    <source>
        <strain evidence="6 7">HDW-15</strain>
    </source>
</reference>
<dbReference type="GO" id="GO:0043565">
    <property type="term" value="F:sequence-specific DNA binding"/>
    <property type="evidence" value="ECO:0007669"/>
    <property type="project" value="TreeGrafter"/>
</dbReference>
<keyword evidence="2" id="KW-0805">Transcription regulation</keyword>
<dbReference type="PROSITE" id="PS50931">
    <property type="entry name" value="HTH_LYSR"/>
    <property type="match status" value="1"/>
</dbReference>
<protein>
    <submittedName>
        <fullName evidence="6">LysR family transcriptional regulator</fullName>
    </submittedName>
</protein>
<dbReference type="GO" id="GO:0006351">
    <property type="term" value="P:DNA-templated transcription"/>
    <property type="evidence" value="ECO:0007669"/>
    <property type="project" value="TreeGrafter"/>
</dbReference>
<dbReference type="PANTHER" id="PTHR30537:SF5">
    <property type="entry name" value="HTH-TYPE TRANSCRIPTIONAL ACTIVATOR TTDR-RELATED"/>
    <property type="match status" value="1"/>
</dbReference>
<dbReference type="SUPFAM" id="SSF53850">
    <property type="entry name" value="Periplasmic binding protein-like II"/>
    <property type="match status" value="1"/>
</dbReference>
<dbReference type="InterPro" id="IPR000847">
    <property type="entry name" value="LysR_HTH_N"/>
</dbReference>
<comment type="caution">
    <text evidence="6">The sequence shown here is derived from an EMBL/GenBank/DDBJ whole genome shotgun (WGS) entry which is preliminary data.</text>
</comment>
<dbReference type="CDD" id="cd08422">
    <property type="entry name" value="PBP2_CrgA_like"/>
    <property type="match status" value="1"/>
</dbReference>
<keyword evidence="3" id="KW-0238">DNA-binding</keyword>
<dbReference type="Gene3D" id="1.10.10.10">
    <property type="entry name" value="Winged helix-like DNA-binding domain superfamily/Winged helix DNA-binding domain"/>
    <property type="match status" value="1"/>
</dbReference>
<dbReference type="GO" id="GO:0003700">
    <property type="term" value="F:DNA-binding transcription factor activity"/>
    <property type="evidence" value="ECO:0007669"/>
    <property type="project" value="InterPro"/>
</dbReference>
<dbReference type="Pfam" id="PF00126">
    <property type="entry name" value="HTH_1"/>
    <property type="match status" value="1"/>
</dbReference>
<gene>
    <name evidence="6" type="ORF">EBI00_11340</name>
</gene>
<dbReference type="EMBL" id="RIZG01000006">
    <property type="protein sequence ID" value="RNF50062.1"/>
    <property type="molecule type" value="Genomic_DNA"/>
</dbReference>
<evidence type="ECO:0000313" key="7">
    <source>
        <dbReference type="Proteomes" id="UP000280507"/>
    </source>
</evidence>
<evidence type="ECO:0000256" key="3">
    <source>
        <dbReference type="ARBA" id="ARBA00023125"/>
    </source>
</evidence>
<dbReference type="FunFam" id="1.10.10.10:FF:000001">
    <property type="entry name" value="LysR family transcriptional regulator"/>
    <property type="match status" value="1"/>
</dbReference>
<dbReference type="InterPro" id="IPR005119">
    <property type="entry name" value="LysR_subst-bd"/>
</dbReference>
<keyword evidence="4" id="KW-0804">Transcription</keyword>
<dbReference type="Pfam" id="PF03466">
    <property type="entry name" value="LysR_substrate"/>
    <property type="match status" value="1"/>
</dbReference>